<keyword evidence="1" id="KW-1133">Transmembrane helix</keyword>
<evidence type="ECO:0000313" key="2">
    <source>
        <dbReference type="EMBL" id="JAD25177.1"/>
    </source>
</evidence>
<keyword evidence="1" id="KW-0472">Membrane</keyword>
<name>A0A0A8YS33_ARUDO</name>
<evidence type="ECO:0000256" key="1">
    <source>
        <dbReference type="SAM" id="Phobius"/>
    </source>
</evidence>
<organism evidence="2">
    <name type="scientific">Arundo donax</name>
    <name type="common">Giant reed</name>
    <name type="synonym">Donax arundinaceus</name>
    <dbReference type="NCBI Taxonomy" id="35708"/>
    <lineage>
        <taxon>Eukaryota</taxon>
        <taxon>Viridiplantae</taxon>
        <taxon>Streptophyta</taxon>
        <taxon>Embryophyta</taxon>
        <taxon>Tracheophyta</taxon>
        <taxon>Spermatophyta</taxon>
        <taxon>Magnoliopsida</taxon>
        <taxon>Liliopsida</taxon>
        <taxon>Poales</taxon>
        <taxon>Poaceae</taxon>
        <taxon>PACMAD clade</taxon>
        <taxon>Arundinoideae</taxon>
        <taxon>Arundineae</taxon>
        <taxon>Arundo</taxon>
    </lineage>
</organism>
<proteinExistence type="predicted"/>
<accession>A0A0A8YS33</accession>
<sequence>MKIYVELLGCSFSGLFSSMIALIDAFLSFPFLFHAPEESCSRL</sequence>
<dbReference type="AlphaFoldDB" id="A0A0A8YS33"/>
<reference evidence="2" key="2">
    <citation type="journal article" date="2015" name="Data Brief">
        <title>Shoot transcriptome of the giant reed, Arundo donax.</title>
        <authorList>
            <person name="Barrero R.A."/>
            <person name="Guerrero F.D."/>
            <person name="Moolhuijzen P."/>
            <person name="Goolsby J.A."/>
            <person name="Tidwell J."/>
            <person name="Bellgard S.E."/>
            <person name="Bellgard M.I."/>
        </authorList>
    </citation>
    <scope>NUCLEOTIDE SEQUENCE</scope>
    <source>
        <tissue evidence="2">Shoot tissue taken approximately 20 cm above the soil surface</tissue>
    </source>
</reference>
<feature type="transmembrane region" description="Helical" evidence="1">
    <location>
        <begin position="12"/>
        <end position="33"/>
    </location>
</feature>
<dbReference type="EMBL" id="GBRH01272718">
    <property type="protein sequence ID" value="JAD25177.1"/>
    <property type="molecule type" value="Transcribed_RNA"/>
</dbReference>
<reference evidence="2" key="1">
    <citation type="submission" date="2014-09" db="EMBL/GenBank/DDBJ databases">
        <authorList>
            <person name="Magalhaes I.L.F."/>
            <person name="Oliveira U."/>
            <person name="Santos F.R."/>
            <person name="Vidigal T.H.D.A."/>
            <person name="Brescovit A.D."/>
            <person name="Santos A.J."/>
        </authorList>
    </citation>
    <scope>NUCLEOTIDE SEQUENCE</scope>
    <source>
        <tissue evidence="2">Shoot tissue taken approximately 20 cm above the soil surface</tissue>
    </source>
</reference>
<protein>
    <submittedName>
        <fullName evidence="2">Uncharacterized protein</fullName>
    </submittedName>
</protein>
<keyword evidence="1" id="KW-0812">Transmembrane</keyword>